<dbReference type="Pfam" id="PF00005">
    <property type="entry name" value="ABC_tran"/>
    <property type="match status" value="1"/>
</dbReference>
<dbReference type="GO" id="GO:0005886">
    <property type="term" value="C:plasma membrane"/>
    <property type="evidence" value="ECO:0007669"/>
    <property type="project" value="UniProtKB-SubCell"/>
</dbReference>
<dbReference type="CDD" id="cd18544">
    <property type="entry name" value="ABC_6TM_TmrA_like"/>
    <property type="match status" value="1"/>
</dbReference>
<dbReference type="SUPFAM" id="SSF52540">
    <property type="entry name" value="P-loop containing nucleoside triphosphate hydrolases"/>
    <property type="match status" value="1"/>
</dbReference>
<feature type="transmembrane region" description="Helical" evidence="8">
    <location>
        <begin position="186"/>
        <end position="204"/>
    </location>
</feature>
<dbReference type="AlphaFoldDB" id="A0A562KSL8"/>
<feature type="transmembrane region" description="Helical" evidence="8">
    <location>
        <begin position="161"/>
        <end position="180"/>
    </location>
</feature>
<dbReference type="GO" id="GO:0016887">
    <property type="term" value="F:ATP hydrolysis activity"/>
    <property type="evidence" value="ECO:0007669"/>
    <property type="project" value="InterPro"/>
</dbReference>
<dbReference type="InterPro" id="IPR003593">
    <property type="entry name" value="AAA+_ATPase"/>
</dbReference>
<dbReference type="InterPro" id="IPR027417">
    <property type="entry name" value="P-loop_NTPase"/>
</dbReference>
<protein>
    <submittedName>
        <fullName evidence="11">ABC-type multidrug transport system fused ATPase/permease subunit</fullName>
    </submittedName>
</protein>
<evidence type="ECO:0000256" key="3">
    <source>
        <dbReference type="ARBA" id="ARBA00022692"/>
    </source>
</evidence>
<accession>A0A562KSL8</accession>
<dbReference type="EMBL" id="VLKM01000001">
    <property type="protein sequence ID" value="TWH98429.1"/>
    <property type="molecule type" value="Genomic_DNA"/>
</dbReference>
<feature type="domain" description="ABC transmembrane type-1" evidence="10">
    <location>
        <begin position="25"/>
        <end position="331"/>
    </location>
</feature>
<gene>
    <name evidence="11" type="ORF">IP97_00380</name>
</gene>
<keyword evidence="5" id="KW-0067">ATP-binding</keyword>
<dbReference type="InterPro" id="IPR039421">
    <property type="entry name" value="Type_1_exporter"/>
</dbReference>
<dbReference type="PROSITE" id="PS50929">
    <property type="entry name" value="ABC_TM1F"/>
    <property type="match status" value="1"/>
</dbReference>
<evidence type="ECO:0000256" key="7">
    <source>
        <dbReference type="ARBA" id="ARBA00023136"/>
    </source>
</evidence>
<evidence type="ECO:0000259" key="10">
    <source>
        <dbReference type="PROSITE" id="PS50929"/>
    </source>
</evidence>
<name>A0A562KSL8_9FLAO</name>
<dbReference type="PROSITE" id="PS50893">
    <property type="entry name" value="ABC_TRANSPORTER_2"/>
    <property type="match status" value="1"/>
</dbReference>
<dbReference type="Pfam" id="PF00664">
    <property type="entry name" value="ABC_membrane"/>
    <property type="match status" value="1"/>
</dbReference>
<feature type="domain" description="ABC transporter" evidence="9">
    <location>
        <begin position="364"/>
        <end position="598"/>
    </location>
</feature>
<evidence type="ECO:0000256" key="1">
    <source>
        <dbReference type="ARBA" id="ARBA00004651"/>
    </source>
</evidence>
<keyword evidence="4" id="KW-0547">Nucleotide-binding</keyword>
<dbReference type="FunFam" id="3.40.50.300:FF:000287">
    <property type="entry name" value="Multidrug ABC transporter ATP-binding protein"/>
    <property type="match status" value="1"/>
</dbReference>
<evidence type="ECO:0000256" key="5">
    <source>
        <dbReference type="ARBA" id="ARBA00022840"/>
    </source>
</evidence>
<dbReference type="PANTHER" id="PTHR24221:SF654">
    <property type="entry name" value="ATP-BINDING CASSETTE SUB-FAMILY B MEMBER 6"/>
    <property type="match status" value="1"/>
</dbReference>
<feature type="transmembrane region" description="Helical" evidence="8">
    <location>
        <begin position="269"/>
        <end position="294"/>
    </location>
</feature>
<keyword evidence="12" id="KW-1185">Reference proteome</keyword>
<keyword evidence="3 8" id="KW-0812">Transmembrane</keyword>
<evidence type="ECO:0000256" key="4">
    <source>
        <dbReference type="ARBA" id="ARBA00022741"/>
    </source>
</evidence>
<reference evidence="11 12" key="1">
    <citation type="journal article" date="2015" name="Stand. Genomic Sci.">
        <title>Genomic Encyclopedia of Bacterial and Archaeal Type Strains, Phase III: the genomes of soil and plant-associated and newly described type strains.</title>
        <authorList>
            <person name="Whitman W.B."/>
            <person name="Woyke T."/>
            <person name="Klenk H.P."/>
            <person name="Zhou Y."/>
            <person name="Lilburn T.G."/>
            <person name="Beck B.J."/>
            <person name="De Vos P."/>
            <person name="Vandamme P."/>
            <person name="Eisen J.A."/>
            <person name="Garrity G."/>
            <person name="Hugenholtz P."/>
            <person name="Kyrpides N.C."/>
        </authorList>
    </citation>
    <scope>NUCLEOTIDE SEQUENCE [LARGE SCALE GENOMIC DNA]</scope>
    <source>
        <strain evidence="11 12">CGMCC 1.6844</strain>
    </source>
</reference>
<dbReference type="Gene3D" id="1.20.1560.10">
    <property type="entry name" value="ABC transporter type 1, transmembrane domain"/>
    <property type="match status" value="1"/>
</dbReference>
<feature type="transmembrane region" description="Helical" evidence="8">
    <location>
        <begin position="21"/>
        <end position="43"/>
    </location>
</feature>
<dbReference type="PANTHER" id="PTHR24221">
    <property type="entry name" value="ATP-BINDING CASSETTE SUB-FAMILY B"/>
    <property type="match status" value="1"/>
</dbReference>
<evidence type="ECO:0000256" key="6">
    <source>
        <dbReference type="ARBA" id="ARBA00022989"/>
    </source>
</evidence>
<dbReference type="OrthoDB" id="9780296at2"/>
<keyword evidence="7 8" id="KW-0472">Membrane</keyword>
<dbReference type="GO" id="GO:0034040">
    <property type="term" value="F:ATPase-coupled lipid transmembrane transporter activity"/>
    <property type="evidence" value="ECO:0007669"/>
    <property type="project" value="TreeGrafter"/>
</dbReference>
<proteinExistence type="predicted"/>
<keyword evidence="2" id="KW-0813">Transport</keyword>
<keyword evidence="6 8" id="KW-1133">Transmembrane helix</keyword>
<organism evidence="11 12">
    <name type="scientific">Flavobacterium cheniae</name>
    <dbReference type="NCBI Taxonomy" id="295428"/>
    <lineage>
        <taxon>Bacteria</taxon>
        <taxon>Pseudomonadati</taxon>
        <taxon>Bacteroidota</taxon>
        <taxon>Flavobacteriia</taxon>
        <taxon>Flavobacteriales</taxon>
        <taxon>Flavobacteriaceae</taxon>
        <taxon>Flavobacterium</taxon>
    </lineage>
</organism>
<dbReference type="Gene3D" id="3.40.50.300">
    <property type="entry name" value="P-loop containing nucleotide triphosphate hydrolases"/>
    <property type="match status" value="1"/>
</dbReference>
<comment type="caution">
    <text evidence="11">The sequence shown here is derived from an EMBL/GenBank/DDBJ whole genome shotgun (WGS) entry which is preliminary data.</text>
</comment>
<dbReference type="InterPro" id="IPR003439">
    <property type="entry name" value="ABC_transporter-like_ATP-bd"/>
</dbReference>
<dbReference type="GO" id="GO:0140359">
    <property type="term" value="F:ABC-type transporter activity"/>
    <property type="evidence" value="ECO:0007669"/>
    <property type="project" value="InterPro"/>
</dbReference>
<dbReference type="RefSeq" id="WP_133606362.1">
    <property type="nucleotide sequence ID" value="NZ_SNZC01000001.1"/>
</dbReference>
<dbReference type="InterPro" id="IPR011527">
    <property type="entry name" value="ABC1_TM_dom"/>
</dbReference>
<evidence type="ECO:0000313" key="11">
    <source>
        <dbReference type="EMBL" id="TWH98429.1"/>
    </source>
</evidence>
<dbReference type="SUPFAM" id="SSF90123">
    <property type="entry name" value="ABC transporter transmembrane region"/>
    <property type="match status" value="1"/>
</dbReference>
<comment type="subcellular location">
    <subcellularLocation>
        <location evidence="1">Cell membrane</location>
        <topology evidence="1">Multi-pass membrane protein</topology>
    </subcellularLocation>
</comment>
<evidence type="ECO:0000313" key="12">
    <source>
        <dbReference type="Proteomes" id="UP000315312"/>
    </source>
</evidence>
<evidence type="ECO:0000256" key="8">
    <source>
        <dbReference type="SAM" id="Phobius"/>
    </source>
</evidence>
<dbReference type="InterPro" id="IPR036640">
    <property type="entry name" value="ABC1_TM_sf"/>
</dbReference>
<dbReference type="GO" id="GO:0005524">
    <property type="term" value="F:ATP binding"/>
    <property type="evidence" value="ECO:0007669"/>
    <property type="project" value="UniProtKB-KW"/>
</dbReference>
<dbReference type="PROSITE" id="PS00211">
    <property type="entry name" value="ABC_TRANSPORTER_1"/>
    <property type="match status" value="1"/>
</dbReference>
<dbReference type="InterPro" id="IPR017871">
    <property type="entry name" value="ABC_transporter-like_CS"/>
</dbReference>
<evidence type="ECO:0000256" key="2">
    <source>
        <dbReference type="ARBA" id="ARBA00022448"/>
    </source>
</evidence>
<feature type="transmembrane region" description="Helical" evidence="8">
    <location>
        <begin position="85"/>
        <end position="112"/>
    </location>
</feature>
<dbReference type="Proteomes" id="UP000315312">
    <property type="component" value="Unassembled WGS sequence"/>
</dbReference>
<evidence type="ECO:0000259" key="9">
    <source>
        <dbReference type="PROSITE" id="PS50893"/>
    </source>
</evidence>
<dbReference type="SMART" id="SM00382">
    <property type="entry name" value="AAA"/>
    <property type="match status" value="1"/>
</dbReference>
<sequence length="606" mass="69115">MSKRKKSSFNKLLVYAKPHKGKLYFVCFWAVSLAFISAFRPFLLNFTIDNYLIEVKKETDVIQQYFEGLMLSIFPGNDNFSNLKILVIIMFVALLLEAISQFYFTYIANWLGQDIIKDLRNKLYDHITSFKMKYFDNEPVGKLVTRSVSDIESIASIFSQGLFMIISDVLKMIIVIAFMLIVNWKITGIVLAIMPIILIATNIFNKKMKVAFNEVRNEIANLNTFVQERLTGMKIVQLFNREAIELEKFKEINQKHNVAWLKNILYNSIFFPIADIISNISIGLVVYFGALWIINGDTDTSIGQLVAFNMYISMLYNPLRQIADKFNVMQMGIVAADRVFEILEKDENVQDKGTVEATHFKGFIQLKDVRFSYIKDEEVLKGINLEVQPGETIAIVGSTGAGKSTIINLLNRFYEINSGEITIDNHNINEYTLESLRKQIAIVLQDVFLFADTIYHNITLHNEAITREDVITAAKKIGVHDFIMSLPEGYDYNVKERGVMLSSGQRQLIAFLRAYVSNPSILILDEATSSIDTHSEELIQKATETITKDRTSIVIAHRLATIVNASKIIVMDKGQIVEQGTHQELLTKANGYYKKLYDSQFAVEVE</sequence>